<organism evidence="1 2">
    <name type="scientific">Rangifer tarandus platyrhynchus</name>
    <name type="common">Svalbard reindeer</name>
    <dbReference type="NCBI Taxonomy" id="3082113"/>
    <lineage>
        <taxon>Eukaryota</taxon>
        <taxon>Metazoa</taxon>
        <taxon>Chordata</taxon>
        <taxon>Craniata</taxon>
        <taxon>Vertebrata</taxon>
        <taxon>Euteleostomi</taxon>
        <taxon>Mammalia</taxon>
        <taxon>Eutheria</taxon>
        <taxon>Laurasiatheria</taxon>
        <taxon>Artiodactyla</taxon>
        <taxon>Ruminantia</taxon>
        <taxon>Pecora</taxon>
        <taxon>Cervidae</taxon>
        <taxon>Odocoileinae</taxon>
        <taxon>Rangifer</taxon>
    </lineage>
</organism>
<sequence length="127" mass="14028">MTSENLAFAILSTCYTATCPKFQSHFIFPNEGVSKIIVPKLLQHLWTLHSLLSPRSQCPRPTTTGEKTELVVPSRPGITCTTDFSNFLFPPGPSATDSVTHTGSLFLSLCRNHRLFCPLNLSGLTKY</sequence>
<name>A0ABN8XQ67_RANTA</name>
<dbReference type="EMBL" id="OX459937">
    <property type="protein sequence ID" value="CAI9151538.1"/>
    <property type="molecule type" value="Genomic_DNA"/>
</dbReference>
<evidence type="ECO:0000313" key="1">
    <source>
        <dbReference type="EMBL" id="CAI9151538.1"/>
    </source>
</evidence>
<accession>A0ABN8XQ67</accession>
<proteinExistence type="predicted"/>
<dbReference type="Proteomes" id="UP001176941">
    <property type="component" value="Chromosome 1"/>
</dbReference>
<reference evidence="1" key="1">
    <citation type="submission" date="2023-04" db="EMBL/GenBank/DDBJ databases">
        <authorList>
            <consortium name="ELIXIR-Norway"/>
        </authorList>
    </citation>
    <scope>NUCLEOTIDE SEQUENCE [LARGE SCALE GENOMIC DNA]</scope>
</reference>
<keyword evidence="2" id="KW-1185">Reference proteome</keyword>
<protein>
    <submittedName>
        <fullName evidence="1">Uncharacterized protein</fullName>
    </submittedName>
</protein>
<evidence type="ECO:0000313" key="2">
    <source>
        <dbReference type="Proteomes" id="UP001176941"/>
    </source>
</evidence>
<gene>
    <name evidence="1" type="ORF">MRATA1EN1_LOCUS500</name>
</gene>